<gene>
    <name evidence="1" type="ORF">thalar_02034</name>
</gene>
<keyword evidence="2" id="KW-1185">Reference proteome</keyword>
<sequence length="170" mass="17625">MSFREAQSALPKGDRTIAVMPQTAFLDDKQRSILAGLRDTIPYYGALAVSPDEGLFVEWLNAAGQHHSRDAARAAALSHCEANRKSSSARCVVVLEVLPKGAKPDAALSLSAPAADALRDDYRKLKGPKAFAVSPSSGTFGLSEGGAQTALNACKGAGGAARDCVVVVAD</sequence>
<protein>
    <recommendedName>
        <fullName evidence="3">5-aminolevulic acid synthase</fullName>
    </recommendedName>
</protein>
<comment type="caution">
    <text evidence="1">The sequence shown here is derived from an EMBL/GenBank/DDBJ whole genome shotgun (WGS) entry which is preliminary data.</text>
</comment>
<proteinExistence type="predicted"/>
<evidence type="ECO:0000313" key="2">
    <source>
        <dbReference type="Proteomes" id="UP000015351"/>
    </source>
</evidence>
<evidence type="ECO:0000313" key="1">
    <source>
        <dbReference type="EMBL" id="EPX79209.1"/>
    </source>
</evidence>
<reference evidence="2" key="1">
    <citation type="journal article" date="2013" name="Stand. Genomic Sci.">
        <title>Genome sequence of the Litoreibacter arenae type strain (DSM 19593(T)), a member of the Roseobacter clade isolated from sea sand.</title>
        <authorList>
            <person name="Riedel T."/>
            <person name="Fiebig A."/>
            <person name="Petersen J."/>
            <person name="Gronow S."/>
            <person name="Kyrpides N.C."/>
            <person name="Goker M."/>
            <person name="Klenk H.P."/>
        </authorList>
    </citation>
    <scope>NUCLEOTIDE SEQUENCE [LARGE SCALE GENOMIC DNA]</scope>
    <source>
        <strain evidence="2">DSM 19593</strain>
    </source>
</reference>
<dbReference type="STRING" id="1123360.thalar_02034"/>
<dbReference type="HOGENOM" id="CLU_1433466_0_0_5"/>
<dbReference type="AlphaFoldDB" id="S9RZ08"/>
<evidence type="ECO:0008006" key="3">
    <source>
        <dbReference type="Google" id="ProtNLM"/>
    </source>
</evidence>
<dbReference type="EMBL" id="AONI01000010">
    <property type="protein sequence ID" value="EPX79209.1"/>
    <property type="molecule type" value="Genomic_DNA"/>
</dbReference>
<dbReference type="Proteomes" id="UP000015351">
    <property type="component" value="Unassembled WGS sequence"/>
</dbReference>
<name>S9RZ08_9RHOB</name>
<accession>S9RZ08</accession>
<organism evidence="1 2">
    <name type="scientific">Litoreibacter arenae DSM 19593</name>
    <dbReference type="NCBI Taxonomy" id="1123360"/>
    <lineage>
        <taxon>Bacteria</taxon>
        <taxon>Pseudomonadati</taxon>
        <taxon>Pseudomonadota</taxon>
        <taxon>Alphaproteobacteria</taxon>
        <taxon>Rhodobacterales</taxon>
        <taxon>Roseobacteraceae</taxon>
        <taxon>Litoreibacter</taxon>
    </lineage>
</organism>